<reference evidence="1 2" key="1">
    <citation type="submission" date="2018-06" db="EMBL/GenBank/DDBJ databases">
        <authorList>
            <consortium name="Pathogen Informatics"/>
            <person name="Doyle S."/>
        </authorList>
    </citation>
    <scope>NUCLEOTIDE SEQUENCE [LARGE SCALE GENOMIC DNA]</scope>
    <source>
        <strain evidence="1 2">NCTC12722</strain>
    </source>
</reference>
<name>A0A380W6R4_AFIFE</name>
<dbReference type="EMBL" id="UIGB01000001">
    <property type="protein sequence ID" value="SUU84602.1"/>
    <property type="molecule type" value="Genomic_DNA"/>
</dbReference>
<evidence type="ECO:0000313" key="1">
    <source>
        <dbReference type="EMBL" id="SUU84602.1"/>
    </source>
</evidence>
<gene>
    <name evidence="1" type="ORF">NCTC12722_01799</name>
</gene>
<organism evidence="1 2">
    <name type="scientific">Afipia felis</name>
    <name type="common">Cat scratch disease bacillus</name>
    <dbReference type="NCBI Taxonomy" id="1035"/>
    <lineage>
        <taxon>Bacteria</taxon>
        <taxon>Pseudomonadati</taxon>
        <taxon>Pseudomonadota</taxon>
        <taxon>Alphaproteobacteria</taxon>
        <taxon>Hyphomicrobiales</taxon>
        <taxon>Nitrobacteraceae</taxon>
        <taxon>Afipia</taxon>
    </lineage>
</organism>
<dbReference type="Proteomes" id="UP000254343">
    <property type="component" value="Unassembled WGS sequence"/>
</dbReference>
<accession>A0A380W6R4</accession>
<dbReference type="AlphaFoldDB" id="A0A380W6R4"/>
<proteinExistence type="predicted"/>
<protein>
    <submittedName>
        <fullName evidence="1">Uncharacterized protein</fullName>
    </submittedName>
</protein>
<dbReference type="RefSeq" id="WP_002715428.1">
    <property type="nucleotide sequence ID" value="NZ_UFSI01000001.1"/>
</dbReference>
<evidence type="ECO:0000313" key="2">
    <source>
        <dbReference type="Proteomes" id="UP000254343"/>
    </source>
</evidence>
<sequence>MIAEPGKPSTARQRFGSATRKIDAMEEYDLYINAKKPAIGLYVRKGAGLPDLADKQDWVFDGTAARDLLPPSVLEGVAASGHAFRDMD</sequence>